<dbReference type="AlphaFoldDB" id="A0A4Y7PSP8"/>
<dbReference type="Gene3D" id="3.30.560.10">
    <property type="entry name" value="Glucose Oxidase, domain 3"/>
    <property type="match status" value="1"/>
</dbReference>
<feature type="active site" description="Proton acceptor" evidence="5">
    <location>
        <position position="602"/>
    </location>
</feature>
<dbReference type="PANTHER" id="PTHR11552:SF147">
    <property type="entry name" value="CHOLINE DEHYDROGENASE, MITOCHONDRIAL"/>
    <property type="match status" value="1"/>
</dbReference>
<evidence type="ECO:0000256" key="3">
    <source>
        <dbReference type="ARBA" id="ARBA00022630"/>
    </source>
</evidence>
<evidence type="ECO:0000313" key="7">
    <source>
        <dbReference type="EMBL" id="TDL17530.1"/>
    </source>
</evidence>
<dbReference type="Gene3D" id="3.50.50.60">
    <property type="entry name" value="FAD/NAD(P)-binding domain"/>
    <property type="match status" value="1"/>
</dbReference>
<dbReference type="InterPro" id="IPR012132">
    <property type="entry name" value="GMC_OxRdtase"/>
</dbReference>
<comment type="cofactor">
    <cofactor evidence="1">
        <name>FAD</name>
        <dbReference type="ChEBI" id="CHEBI:57692"/>
    </cofactor>
</comment>
<evidence type="ECO:0000256" key="1">
    <source>
        <dbReference type="ARBA" id="ARBA00001974"/>
    </source>
</evidence>
<name>A0A4Y7PSP8_9AGAM</name>
<keyword evidence="4" id="KW-0274">FAD</keyword>
<dbReference type="GO" id="GO:0050660">
    <property type="term" value="F:flavin adenine dinucleotide binding"/>
    <property type="evidence" value="ECO:0007669"/>
    <property type="project" value="InterPro"/>
</dbReference>
<protein>
    <submittedName>
        <fullName evidence="7">GMC oxidoreductase</fullName>
    </submittedName>
</protein>
<keyword evidence="8" id="KW-1185">Reference proteome</keyword>
<dbReference type="PIRSF" id="PIRSF000137">
    <property type="entry name" value="Alcohol_oxidase"/>
    <property type="match status" value="1"/>
</dbReference>
<dbReference type="Pfam" id="PF05199">
    <property type="entry name" value="GMC_oxred_C"/>
    <property type="match status" value="1"/>
</dbReference>
<comment type="similarity">
    <text evidence="2">Belongs to the GMC oxidoreductase family.</text>
</comment>
<dbReference type="PROSITE" id="PS00624">
    <property type="entry name" value="GMC_OXRED_2"/>
    <property type="match status" value="1"/>
</dbReference>
<dbReference type="STRING" id="50990.A0A4Y7PSP8"/>
<dbReference type="GO" id="GO:0016614">
    <property type="term" value="F:oxidoreductase activity, acting on CH-OH group of donors"/>
    <property type="evidence" value="ECO:0007669"/>
    <property type="project" value="InterPro"/>
</dbReference>
<proteinExistence type="inferred from homology"/>
<evidence type="ECO:0000256" key="5">
    <source>
        <dbReference type="PIRSR" id="PIRSR000137-1"/>
    </source>
</evidence>
<reference evidence="7 8" key="1">
    <citation type="submission" date="2018-06" db="EMBL/GenBank/DDBJ databases">
        <title>A transcriptomic atlas of mushroom development highlights an independent origin of complex multicellularity.</title>
        <authorList>
            <consortium name="DOE Joint Genome Institute"/>
            <person name="Krizsan K."/>
            <person name="Almasi E."/>
            <person name="Merenyi Z."/>
            <person name="Sahu N."/>
            <person name="Viragh M."/>
            <person name="Koszo T."/>
            <person name="Mondo S."/>
            <person name="Kiss B."/>
            <person name="Balint B."/>
            <person name="Kues U."/>
            <person name="Barry K."/>
            <person name="Hegedus J.C."/>
            <person name="Henrissat B."/>
            <person name="Johnson J."/>
            <person name="Lipzen A."/>
            <person name="Ohm R."/>
            <person name="Nagy I."/>
            <person name="Pangilinan J."/>
            <person name="Yan J."/>
            <person name="Xiong Y."/>
            <person name="Grigoriev I.V."/>
            <person name="Hibbett D.S."/>
            <person name="Nagy L.G."/>
        </authorList>
    </citation>
    <scope>NUCLEOTIDE SEQUENCE [LARGE SCALE GENOMIC DNA]</scope>
    <source>
        <strain evidence="7 8">SZMC22713</strain>
    </source>
</reference>
<dbReference type="InterPro" id="IPR007867">
    <property type="entry name" value="GMC_OxRtase_C"/>
</dbReference>
<dbReference type="VEuPathDB" id="FungiDB:BD410DRAFT_754319"/>
<feature type="active site" description="Proton donor" evidence="5">
    <location>
        <position position="559"/>
    </location>
</feature>
<evidence type="ECO:0000256" key="2">
    <source>
        <dbReference type="ARBA" id="ARBA00010790"/>
    </source>
</evidence>
<gene>
    <name evidence="7" type="ORF">BD410DRAFT_754319</name>
</gene>
<organism evidence="7 8">
    <name type="scientific">Rickenella mellea</name>
    <dbReference type="NCBI Taxonomy" id="50990"/>
    <lineage>
        <taxon>Eukaryota</taxon>
        <taxon>Fungi</taxon>
        <taxon>Dikarya</taxon>
        <taxon>Basidiomycota</taxon>
        <taxon>Agaricomycotina</taxon>
        <taxon>Agaricomycetes</taxon>
        <taxon>Hymenochaetales</taxon>
        <taxon>Rickenellaceae</taxon>
        <taxon>Rickenella</taxon>
    </lineage>
</organism>
<dbReference type="SUPFAM" id="SSF51905">
    <property type="entry name" value="FAD/NAD(P)-binding domain"/>
    <property type="match status" value="1"/>
</dbReference>
<sequence>MGSSYSKTYVSDPTVFATKVDVDASATQKKEDALKEYTSYDYIIIGAGAAGCVLASRLSEDPNVTVLLIEAGGGHEAQLFSRIPIAFSKIFRTAADWTYFTTPQSNMSNRSLYWPRGKMVGGSTSINAMMYQHCSPSDFDEWAKLGAKGWGYKDMAPFFRKTEKFTPHVLYPDVKPEERGDSGLWQTTYSHCMPICTKFIEAAKEVGVPYNPDINTPRGSLGVTKFVTFIDTKGQRSSAATAYLPPSVIGRPNLTIAIETITTKVLFDLISSTPRAIGVELSKNEISARFRASARREVIISAGAVNTPQLLNLSGIGAKEDLKRFGIAVVQDLPAVGKNLFDHLACAVTFRAKAGTSLDYMAHPIKSLFAVVQWLVAGTGPATSNVGEAALFVRGTDTSIPLTSKGSVEETSSKVIDTTSGTDAPDLELICAPMAFLDHGLKQPPPGSNCLTIAPTHLRPLSVGNITLANASPFQKPLIDANYFADPNDIEVMALGVRLALRIARASSLQPMLSLPSTSKTAYDSQNDDIFWPGDADPDTIPDAELEKWIRDHAETLYHPIGTARIGTDEQTSVVGPDLKVHGVDGLRVVDASVFPSQISGHPTATVISVAEKAVEVILKT</sequence>
<evidence type="ECO:0000256" key="4">
    <source>
        <dbReference type="ARBA" id="ARBA00022827"/>
    </source>
</evidence>
<accession>A0A4Y7PSP8</accession>
<dbReference type="InterPro" id="IPR000172">
    <property type="entry name" value="GMC_OxRdtase_N"/>
</dbReference>
<dbReference type="SUPFAM" id="SSF54373">
    <property type="entry name" value="FAD-linked reductases, C-terminal domain"/>
    <property type="match status" value="1"/>
</dbReference>
<dbReference type="Proteomes" id="UP000294933">
    <property type="component" value="Unassembled WGS sequence"/>
</dbReference>
<dbReference type="PANTHER" id="PTHR11552">
    <property type="entry name" value="GLUCOSE-METHANOL-CHOLINE GMC OXIDOREDUCTASE"/>
    <property type="match status" value="1"/>
</dbReference>
<keyword evidence="3" id="KW-0285">Flavoprotein</keyword>
<dbReference type="InterPro" id="IPR036188">
    <property type="entry name" value="FAD/NAD-bd_sf"/>
</dbReference>
<dbReference type="EMBL" id="ML170220">
    <property type="protein sequence ID" value="TDL17530.1"/>
    <property type="molecule type" value="Genomic_DNA"/>
</dbReference>
<evidence type="ECO:0000259" key="6">
    <source>
        <dbReference type="PROSITE" id="PS00624"/>
    </source>
</evidence>
<feature type="domain" description="Glucose-methanol-choline oxidoreductase N-terminal" evidence="6">
    <location>
        <begin position="303"/>
        <end position="317"/>
    </location>
</feature>
<evidence type="ECO:0000313" key="8">
    <source>
        <dbReference type="Proteomes" id="UP000294933"/>
    </source>
</evidence>
<dbReference type="Pfam" id="PF00732">
    <property type="entry name" value="GMC_oxred_N"/>
    <property type="match status" value="1"/>
</dbReference>
<dbReference type="OrthoDB" id="269227at2759"/>